<sequence length="74" mass="8464">MITLPPDYSREQLRADLLITIGGYQPGTYYEDGGSIKIEIAKLTDTYMVTLILAFRTWKFFYPESEYMGKAVTA</sequence>
<proteinExistence type="predicted"/>
<dbReference type="KEGG" id="mmab:HQ865_01335"/>
<reference evidence="1 2" key="1">
    <citation type="submission" date="2020-05" db="EMBL/GenBank/DDBJ databases">
        <title>Mucilaginibacter mali sp. nov.</title>
        <authorList>
            <person name="Kim H.S."/>
            <person name="Lee K.C."/>
            <person name="Suh M.K."/>
            <person name="Kim J.-S."/>
            <person name="Han K.-I."/>
            <person name="Eom M.K."/>
            <person name="Shin Y.K."/>
            <person name="Lee J.-S."/>
        </authorList>
    </citation>
    <scope>NUCLEOTIDE SEQUENCE [LARGE SCALE GENOMIC DNA]</scope>
    <source>
        <strain evidence="1 2">G2-14</strain>
    </source>
</reference>
<organism evidence="1 2">
    <name type="scientific">Mucilaginibacter mali</name>
    <dbReference type="NCBI Taxonomy" id="2740462"/>
    <lineage>
        <taxon>Bacteria</taxon>
        <taxon>Pseudomonadati</taxon>
        <taxon>Bacteroidota</taxon>
        <taxon>Sphingobacteriia</taxon>
        <taxon>Sphingobacteriales</taxon>
        <taxon>Sphingobacteriaceae</taxon>
        <taxon>Mucilaginibacter</taxon>
    </lineage>
</organism>
<dbReference type="RefSeq" id="WP_173413160.1">
    <property type="nucleotide sequence ID" value="NZ_CP054139.1"/>
</dbReference>
<dbReference type="AlphaFoldDB" id="A0A7D4U8U0"/>
<dbReference type="EMBL" id="CP054139">
    <property type="protein sequence ID" value="QKJ28458.1"/>
    <property type="molecule type" value="Genomic_DNA"/>
</dbReference>
<name>A0A7D4U8U0_9SPHI</name>
<gene>
    <name evidence="1" type="ORF">HQ865_01335</name>
</gene>
<keyword evidence="2" id="KW-1185">Reference proteome</keyword>
<protein>
    <submittedName>
        <fullName evidence="1">Uncharacterized protein</fullName>
    </submittedName>
</protein>
<accession>A0A7D4U8U0</accession>
<evidence type="ECO:0000313" key="1">
    <source>
        <dbReference type="EMBL" id="QKJ28458.1"/>
    </source>
</evidence>
<dbReference type="Proteomes" id="UP000505355">
    <property type="component" value="Chromosome"/>
</dbReference>
<evidence type="ECO:0000313" key="2">
    <source>
        <dbReference type="Proteomes" id="UP000505355"/>
    </source>
</evidence>